<evidence type="ECO:0000259" key="3">
    <source>
        <dbReference type="PROSITE" id="PS50801"/>
    </source>
</evidence>
<reference evidence="4 5" key="1">
    <citation type="submission" date="2018-11" db="EMBL/GenBank/DDBJ databases">
        <title>Sequencing the genomes of 1000 actinobacteria strains.</title>
        <authorList>
            <person name="Klenk H.-P."/>
        </authorList>
    </citation>
    <scope>NUCLEOTIDE SEQUENCE [LARGE SCALE GENOMIC DNA]</scope>
    <source>
        <strain evidence="4 5">DSM 44780</strain>
    </source>
</reference>
<gene>
    <name evidence="4" type="ORF">EDD39_5200</name>
</gene>
<dbReference type="SUPFAM" id="SSF52091">
    <property type="entry name" value="SpoIIaa-like"/>
    <property type="match status" value="1"/>
</dbReference>
<dbReference type="InterPro" id="IPR036513">
    <property type="entry name" value="STAS_dom_sf"/>
</dbReference>
<comment type="caution">
    <text evidence="4">The sequence shown here is derived from an EMBL/GenBank/DDBJ whole genome shotgun (WGS) entry which is preliminary data.</text>
</comment>
<dbReference type="PROSITE" id="PS50801">
    <property type="entry name" value="STAS"/>
    <property type="match status" value="1"/>
</dbReference>
<organism evidence="4 5">
    <name type="scientific">Kitasatospora cineracea</name>
    <dbReference type="NCBI Taxonomy" id="88074"/>
    <lineage>
        <taxon>Bacteria</taxon>
        <taxon>Bacillati</taxon>
        <taxon>Actinomycetota</taxon>
        <taxon>Actinomycetes</taxon>
        <taxon>Kitasatosporales</taxon>
        <taxon>Streptomycetaceae</taxon>
        <taxon>Kitasatospora</taxon>
    </lineage>
</organism>
<sequence length="131" mass="13494">MQSHDHATSAQVGAFVLEDSAGIDTRSGGDGVVVCRITGDLDIESLAPVKKALTEVLRGNRLVIVDLAQVAFCDSSGLNMLLTARADALATGAVLRLAAISPPVERLLEITGAAAAFDVRPTVQAAIAELT</sequence>
<dbReference type="Gene3D" id="3.30.750.24">
    <property type="entry name" value="STAS domain"/>
    <property type="match status" value="1"/>
</dbReference>
<dbReference type="GO" id="GO:0043856">
    <property type="term" value="F:anti-sigma factor antagonist activity"/>
    <property type="evidence" value="ECO:0007669"/>
    <property type="project" value="InterPro"/>
</dbReference>
<dbReference type="NCBIfam" id="TIGR00377">
    <property type="entry name" value="ant_ant_sig"/>
    <property type="match status" value="1"/>
</dbReference>
<dbReference type="InterPro" id="IPR002645">
    <property type="entry name" value="STAS_dom"/>
</dbReference>
<evidence type="ECO:0000256" key="2">
    <source>
        <dbReference type="RuleBase" id="RU003749"/>
    </source>
</evidence>
<evidence type="ECO:0000256" key="1">
    <source>
        <dbReference type="ARBA" id="ARBA00009013"/>
    </source>
</evidence>
<dbReference type="InterPro" id="IPR003658">
    <property type="entry name" value="Anti-sigma_ant"/>
</dbReference>
<dbReference type="PANTHER" id="PTHR33495:SF2">
    <property type="entry name" value="ANTI-SIGMA FACTOR ANTAGONIST TM_1081-RELATED"/>
    <property type="match status" value="1"/>
</dbReference>
<evidence type="ECO:0000313" key="4">
    <source>
        <dbReference type="EMBL" id="ROR46905.1"/>
    </source>
</evidence>
<dbReference type="Pfam" id="PF01740">
    <property type="entry name" value="STAS"/>
    <property type="match status" value="1"/>
</dbReference>
<dbReference type="EMBL" id="RJVJ01000001">
    <property type="protein sequence ID" value="ROR46905.1"/>
    <property type="molecule type" value="Genomic_DNA"/>
</dbReference>
<accession>A0A8G1UN76</accession>
<proteinExistence type="inferred from homology"/>
<dbReference type="Proteomes" id="UP000267408">
    <property type="component" value="Unassembled WGS sequence"/>
</dbReference>
<protein>
    <recommendedName>
        <fullName evidence="2">Anti-sigma factor antagonist</fullName>
    </recommendedName>
</protein>
<evidence type="ECO:0000313" key="5">
    <source>
        <dbReference type="Proteomes" id="UP000267408"/>
    </source>
</evidence>
<comment type="similarity">
    <text evidence="1 2">Belongs to the anti-sigma-factor antagonist family.</text>
</comment>
<dbReference type="RefSeq" id="WP_162870134.1">
    <property type="nucleotide sequence ID" value="NZ_RJVJ01000001.1"/>
</dbReference>
<name>A0A8G1UN76_9ACTN</name>
<feature type="domain" description="STAS" evidence="3">
    <location>
        <begin position="30"/>
        <end position="130"/>
    </location>
</feature>
<dbReference type="CDD" id="cd07043">
    <property type="entry name" value="STAS_anti-anti-sigma_factors"/>
    <property type="match status" value="1"/>
</dbReference>
<dbReference type="PANTHER" id="PTHR33495">
    <property type="entry name" value="ANTI-SIGMA FACTOR ANTAGONIST TM_1081-RELATED-RELATED"/>
    <property type="match status" value="1"/>
</dbReference>
<dbReference type="AlphaFoldDB" id="A0A8G1UN76"/>